<feature type="non-terminal residue" evidence="6">
    <location>
        <position position="1"/>
    </location>
</feature>
<dbReference type="GO" id="GO:0017000">
    <property type="term" value="P:antibiotic biosynthetic process"/>
    <property type="evidence" value="ECO:0007669"/>
    <property type="project" value="UniProtKB-KW"/>
</dbReference>
<dbReference type="OrthoDB" id="9769888at2"/>
<sequence length="302" mass="33413">ARRAEVRTELLRRGHLLIRGLPLTDAASFAALRDVLVDERAAYQEKATPRSDYGFGVYSSTDLPAVQPIRLHNENSYTLDFPGLLLFGCVEAPEEGGATTVADVREVLRALPDDLVTRFRTTGWLLTRNYYREAGLPWTTSFATDSRDEVEAYCASRLTGCAWTGRNGLRTVQRRSAVVTHPVTGEEVWFNHAAFWSRWSLEEEVRDVLETTFGADGMPFDTAYGDGAALSEQEIRVINAAYDAATRRERWQPGDLLLVDNILSAHGRDAFRGQREILVAMGEPVPLSACAPTVEPAAAASH</sequence>
<dbReference type="GO" id="GO:0051213">
    <property type="term" value="F:dioxygenase activity"/>
    <property type="evidence" value="ECO:0007669"/>
    <property type="project" value="UniProtKB-KW"/>
</dbReference>
<protein>
    <submittedName>
        <fullName evidence="6">TauD/TfdA family dioxygenase</fullName>
    </submittedName>
</protein>
<keyword evidence="6" id="KW-0223">Dioxygenase</keyword>
<name>A0A646KQC4_STRJU</name>
<dbReference type="EMBL" id="VCLA01000183">
    <property type="protein sequence ID" value="MQT04091.1"/>
    <property type="molecule type" value="Genomic_DNA"/>
</dbReference>
<keyword evidence="7" id="KW-1185">Reference proteome</keyword>
<evidence type="ECO:0000256" key="1">
    <source>
        <dbReference type="ARBA" id="ARBA00001954"/>
    </source>
</evidence>
<dbReference type="InterPro" id="IPR042098">
    <property type="entry name" value="TauD-like_sf"/>
</dbReference>
<keyword evidence="2" id="KW-0560">Oxidoreductase</keyword>
<dbReference type="RefSeq" id="WP_153525535.1">
    <property type="nucleotide sequence ID" value="NZ_VCLA01000183.1"/>
</dbReference>
<comment type="cofactor">
    <cofactor evidence="1">
        <name>Fe(2+)</name>
        <dbReference type="ChEBI" id="CHEBI:29033"/>
    </cofactor>
</comment>
<comment type="caution">
    <text evidence="6">The sequence shown here is derived from an EMBL/GenBank/DDBJ whole genome shotgun (WGS) entry which is preliminary data.</text>
</comment>
<evidence type="ECO:0000256" key="4">
    <source>
        <dbReference type="ARBA" id="ARBA00023194"/>
    </source>
</evidence>
<dbReference type="PANTHER" id="PTHR10696">
    <property type="entry name" value="GAMMA-BUTYROBETAINE HYDROXYLASE-RELATED"/>
    <property type="match status" value="1"/>
</dbReference>
<gene>
    <name evidence="6" type="ORF">FF041_29135</name>
</gene>
<dbReference type="SUPFAM" id="SSF51197">
    <property type="entry name" value="Clavaminate synthase-like"/>
    <property type="match status" value="1"/>
</dbReference>
<keyword evidence="3" id="KW-0408">Iron</keyword>
<feature type="domain" description="TauD/TfdA-like" evidence="5">
    <location>
        <begin position="3"/>
        <end position="281"/>
    </location>
</feature>
<evidence type="ECO:0000256" key="2">
    <source>
        <dbReference type="ARBA" id="ARBA00023002"/>
    </source>
</evidence>
<accession>A0A646KQC4</accession>
<evidence type="ECO:0000259" key="5">
    <source>
        <dbReference type="Pfam" id="PF02668"/>
    </source>
</evidence>
<dbReference type="PANTHER" id="PTHR10696:SF56">
    <property type="entry name" value="TAUD_TFDA-LIKE DOMAIN-CONTAINING PROTEIN"/>
    <property type="match status" value="1"/>
</dbReference>
<keyword evidence="4" id="KW-0045">Antibiotic biosynthesis</keyword>
<dbReference type="Proteomes" id="UP000419138">
    <property type="component" value="Unassembled WGS sequence"/>
</dbReference>
<evidence type="ECO:0000256" key="3">
    <source>
        <dbReference type="ARBA" id="ARBA00023004"/>
    </source>
</evidence>
<dbReference type="InterPro" id="IPR050411">
    <property type="entry name" value="AlphaKG_dependent_hydroxylases"/>
</dbReference>
<proteinExistence type="predicted"/>
<dbReference type="Pfam" id="PF02668">
    <property type="entry name" value="TauD"/>
    <property type="match status" value="1"/>
</dbReference>
<reference evidence="6 7" key="1">
    <citation type="submission" date="2019-05" db="EMBL/GenBank/DDBJ databases">
        <title>Comparative genomics and metabolomics analyses of clavulanic acid producing Streptomyces species provides insight into specialized metabolism and evolution of beta-lactam biosynthetic gene clusters.</title>
        <authorList>
            <person name="Moore M.A."/>
            <person name="Cruz-Morales P."/>
            <person name="Barona Gomez F."/>
            <person name="Kapil T."/>
        </authorList>
    </citation>
    <scope>NUCLEOTIDE SEQUENCE [LARGE SCALE GENOMIC DNA]</scope>
    <source>
        <strain evidence="6 7">NRRL 5741</strain>
    </source>
</reference>
<evidence type="ECO:0000313" key="7">
    <source>
        <dbReference type="Proteomes" id="UP000419138"/>
    </source>
</evidence>
<evidence type="ECO:0000313" key="6">
    <source>
        <dbReference type="EMBL" id="MQT04091.1"/>
    </source>
</evidence>
<organism evidence="6 7">
    <name type="scientific">Streptomyces jumonjinensis</name>
    <dbReference type="NCBI Taxonomy" id="1945"/>
    <lineage>
        <taxon>Bacteria</taxon>
        <taxon>Bacillati</taxon>
        <taxon>Actinomycetota</taxon>
        <taxon>Actinomycetes</taxon>
        <taxon>Kitasatosporales</taxon>
        <taxon>Streptomycetaceae</taxon>
        <taxon>Streptomyces</taxon>
    </lineage>
</organism>
<dbReference type="InterPro" id="IPR003819">
    <property type="entry name" value="TauD/TfdA-like"/>
</dbReference>
<dbReference type="AlphaFoldDB" id="A0A646KQC4"/>
<dbReference type="Gene3D" id="3.60.130.10">
    <property type="entry name" value="Clavaminate synthase-like"/>
    <property type="match status" value="1"/>
</dbReference>